<gene>
    <name evidence="2" type="ORF">FKZ61_16290</name>
</gene>
<dbReference type="AlphaFoldDB" id="A0A540VCP8"/>
<dbReference type="Pfam" id="PF13460">
    <property type="entry name" value="NAD_binding_10"/>
    <property type="match status" value="1"/>
</dbReference>
<dbReference type="SUPFAM" id="SSF55961">
    <property type="entry name" value="Bet v1-like"/>
    <property type="match status" value="1"/>
</dbReference>
<dbReference type="PANTHER" id="PTHR12126:SF11">
    <property type="entry name" value="NADH DEHYDROGENASE [UBIQUINONE] 1 ALPHA SUBCOMPLEX SUBUNIT 9, MITOCHONDRIAL"/>
    <property type="match status" value="1"/>
</dbReference>
<dbReference type="InterPro" id="IPR016040">
    <property type="entry name" value="NAD(P)-bd_dom"/>
</dbReference>
<proteinExistence type="predicted"/>
<sequence>MEAGPHGSDGKNRVLVTGATGYIGSRLIPRLLEAGYTVRAMGREMGRLQGRPWSRQVELVEGDVLKPETLPTALAGVHTAYYLIHSLAGGDDFHQRDLEAARHFGETARRAGVQRLIYLGGLGDPRADLSRHLRSRQETGDALRASGLPVTEFRAAIIVGSGSISFEMIRNLTERLPVMIAPRWVYTRIQPIAVRDVLAYLVAALTTPASTGQMVEIGGADVLTYADMMRQYAEERGLRRLIIPVPVLTPRLSAYWVHWMTPISAAVARPLIEGLRNEVVVRDDRARRLFPQIQPMTYREAIRRALARLQAGDIESRWSDALASSRATPPPVLLTMQEGMIVERRQLDVDLPPALLFRRITGLGGERGWAYWNWAWRLRGALDRLVGGVGLRRGRRDPQAVRVGDTVDFWRVEVLEPDRRLRLRAEMRLPGQAWLQFDLEPLGPGRTRLVQTAFFAPKGLPGLLYWYGLYPAHAFIFSGLIQSLAQPATPAEEVSRQG</sequence>
<dbReference type="InterPro" id="IPR021295">
    <property type="entry name" value="DUF2867"/>
</dbReference>
<dbReference type="InParanoid" id="A0A540VCP8"/>
<dbReference type="CDD" id="cd05245">
    <property type="entry name" value="SDR_a2"/>
    <property type="match status" value="1"/>
</dbReference>
<dbReference type="EMBL" id="VIGC01000023">
    <property type="protein sequence ID" value="TQE94531.1"/>
    <property type="molecule type" value="Genomic_DNA"/>
</dbReference>
<name>A0A540VCP8_9CHLR</name>
<comment type="caution">
    <text evidence="2">The sequence shown here is derived from an EMBL/GenBank/DDBJ whole genome shotgun (WGS) entry which is preliminary data.</text>
</comment>
<feature type="domain" description="NAD(P)-binding" evidence="1">
    <location>
        <begin position="18"/>
        <end position="155"/>
    </location>
</feature>
<accession>A0A540VCP8</accession>
<organism evidence="2 3">
    <name type="scientific">Litorilinea aerophila</name>
    <dbReference type="NCBI Taxonomy" id="1204385"/>
    <lineage>
        <taxon>Bacteria</taxon>
        <taxon>Bacillati</taxon>
        <taxon>Chloroflexota</taxon>
        <taxon>Caldilineae</taxon>
        <taxon>Caldilineales</taxon>
        <taxon>Caldilineaceae</taxon>
        <taxon>Litorilinea</taxon>
    </lineage>
</organism>
<dbReference type="Pfam" id="PF11066">
    <property type="entry name" value="DUF2867"/>
    <property type="match status" value="1"/>
</dbReference>
<dbReference type="OrthoDB" id="9809586at2"/>
<evidence type="ECO:0000313" key="2">
    <source>
        <dbReference type="EMBL" id="TQE94531.1"/>
    </source>
</evidence>
<reference evidence="2 3" key="1">
    <citation type="submission" date="2019-06" db="EMBL/GenBank/DDBJ databases">
        <title>Genome sequence of Litorilinea aerophila BAA-2444.</title>
        <authorList>
            <person name="Maclea K.S."/>
            <person name="Maurais E.G."/>
            <person name="Iannazzi L.C."/>
        </authorList>
    </citation>
    <scope>NUCLEOTIDE SEQUENCE [LARGE SCALE GENOMIC DNA]</scope>
    <source>
        <strain evidence="2 3">ATCC BAA-2444</strain>
    </source>
</reference>
<dbReference type="Proteomes" id="UP000317371">
    <property type="component" value="Unassembled WGS sequence"/>
</dbReference>
<dbReference type="GO" id="GO:0044877">
    <property type="term" value="F:protein-containing complex binding"/>
    <property type="evidence" value="ECO:0007669"/>
    <property type="project" value="TreeGrafter"/>
</dbReference>
<dbReference type="PANTHER" id="PTHR12126">
    <property type="entry name" value="NADH-UBIQUINONE OXIDOREDUCTASE 39 KDA SUBUNIT-RELATED"/>
    <property type="match status" value="1"/>
</dbReference>
<dbReference type="InterPro" id="IPR036291">
    <property type="entry name" value="NAD(P)-bd_dom_sf"/>
</dbReference>
<evidence type="ECO:0000259" key="1">
    <source>
        <dbReference type="Pfam" id="PF13460"/>
    </source>
</evidence>
<keyword evidence="3" id="KW-1185">Reference proteome</keyword>
<protein>
    <submittedName>
        <fullName evidence="2">SDR family oxidoreductase</fullName>
    </submittedName>
</protein>
<dbReference type="SUPFAM" id="SSF51735">
    <property type="entry name" value="NAD(P)-binding Rossmann-fold domains"/>
    <property type="match status" value="1"/>
</dbReference>
<dbReference type="Gene3D" id="3.40.50.720">
    <property type="entry name" value="NAD(P)-binding Rossmann-like Domain"/>
    <property type="match status" value="1"/>
</dbReference>
<dbReference type="InterPro" id="IPR051207">
    <property type="entry name" value="ComplexI_NDUFA9_subunit"/>
</dbReference>
<evidence type="ECO:0000313" key="3">
    <source>
        <dbReference type="Proteomes" id="UP000317371"/>
    </source>
</evidence>